<accession>A0A6J6WYN3</accession>
<feature type="region of interest" description="Disordered" evidence="2">
    <location>
        <begin position="28"/>
        <end position="96"/>
    </location>
</feature>
<sequence length="473" mass="54178">MGCAHNTGFFDSACALCTNNALLENQQKENRRIADQSERNAKANREATQSQIRSDEKLARDAADRADRIERERKQHEEEMEERRQERHEEQQERHEEQIRLEKEKLNTAKRIQEQELIVAGAKVELDSADKAWNKNPSLESAWKYAISRIAYYQAIGKDPGFRPEEIPAIFAEYLEFDCKISDSLGEVDLSRMRDEWNRAQFLTHVASLGELFSPDDPLLKAINLTTFDLLKHVQDVLNSKKNIALLEKSKKAAKEAAEKAHAELQARLAREEAERRAHLAREEAQRVEEERIAAEKWEAERPMREAAEAQRKKEKGIRIISLISTISVFLLPLSLSNARPVWAPVLFILGVKIGRIHISQFVLPNFSDAKENWLAKIRVFQINVAGLIVAIPPTVASVYLSHALFSAAYKNEIIAIIYSLIVGVIVLLYLGERNIYRLYVKQSLADFAITLISELYNFLRHAPSNIREMFVI</sequence>
<evidence type="ECO:0000313" key="4">
    <source>
        <dbReference type="EMBL" id="CAB4787067.1"/>
    </source>
</evidence>
<keyword evidence="3" id="KW-1133">Transmembrane helix</keyword>
<keyword evidence="3" id="KW-0472">Membrane</keyword>
<feature type="coiled-coil region" evidence="1">
    <location>
        <begin position="244"/>
        <end position="301"/>
    </location>
</feature>
<feature type="transmembrane region" description="Helical" evidence="3">
    <location>
        <begin position="380"/>
        <end position="402"/>
    </location>
</feature>
<feature type="transmembrane region" description="Helical" evidence="3">
    <location>
        <begin position="342"/>
        <end position="359"/>
    </location>
</feature>
<evidence type="ECO:0000256" key="1">
    <source>
        <dbReference type="SAM" id="Coils"/>
    </source>
</evidence>
<name>A0A6J6WYN3_9ZZZZ</name>
<dbReference type="AlphaFoldDB" id="A0A6J6WYN3"/>
<proteinExistence type="predicted"/>
<protein>
    <submittedName>
        <fullName evidence="4">Unannotated protein</fullName>
    </submittedName>
</protein>
<feature type="transmembrane region" description="Helical" evidence="3">
    <location>
        <begin position="414"/>
        <end position="432"/>
    </location>
</feature>
<gene>
    <name evidence="4" type="ORF">UFOPK2967_00675</name>
    <name evidence="5" type="ORF">UFOPK4284_00753</name>
</gene>
<feature type="compositionally biased region" description="Basic and acidic residues" evidence="2">
    <location>
        <begin position="53"/>
        <end position="96"/>
    </location>
</feature>
<evidence type="ECO:0000313" key="5">
    <source>
        <dbReference type="EMBL" id="CAB5049358.1"/>
    </source>
</evidence>
<feature type="transmembrane region" description="Helical" evidence="3">
    <location>
        <begin position="318"/>
        <end position="336"/>
    </location>
</feature>
<evidence type="ECO:0000256" key="3">
    <source>
        <dbReference type="SAM" id="Phobius"/>
    </source>
</evidence>
<evidence type="ECO:0000256" key="2">
    <source>
        <dbReference type="SAM" id="MobiDB-lite"/>
    </source>
</evidence>
<dbReference type="EMBL" id="CAFBQE010000044">
    <property type="protein sequence ID" value="CAB5049358.1"/>
    <property type="molecule type" value="Genomic_DNA"/>
</dbReference>
<feature type="compositionally biased region" description="Basic and acidic residues" evidence="2">
    <location>
        <begin position="28"/>
        <end position="45"/>
    </location>
</feature>
<dbReference type="EMBL" id="CAFAAC010000035">
    <property type="protein sequence ID" value="CAB4787067.1"/>
    <property type="molecule type" value="Genomic_DNA"/>
</dbReference>
<keyword evidence="3" id="KW-0812">Transmembrane</keyword>
<reference evidence="4" key="1">
    <citation type="submission" date="2020-05" db="EMBL/GenBank/DDBJ databases">
        <authorList>
            <person name="Chiriac C."/>
            <person name="Salcher M."/>
            <person name="Ghai R."/>
            <person name="Kavagutti S V."/>
        </authorList>
    </citation>
    <scope>NUCLEOTIDE SEQUENCE</scope>
</reference>
<organism evidence="4">
    <name type="scientific">freshwater metagenome</name>
    <dbReference type="NCBI Taxonomy" id="449393"/>
    <lineage>
        <taxon>unclassified sequences</taxon>
        <taxon>metagenomes</taxon>
        <taxon>ecological metagenomes</taxon>
    </lineage>
</organism>
<keyword evidence="1" id="KW-0175">Coiled coil</keyword>